<evidence type="ECO:0000313" key="2">
    <source>
        <dbReference type="EMBL" id="SEG36034.1"/>
    </source>
</evidence>
<reference evidence="2 3" key="1">
    <citation type="submission" date="2016-10" db="EMBL/GenBank/DDBJ databases">
        <authorList>
            <person name="de Groot N.N."/>
        </authorList>
    </citation>
    <scope>NUCLEOTIDE SEQUENCE [LARGE SCALE GENOMIC DNA]</scope>
    <source>
        <strain evidence="2 3">CGMCC 1.10331</strain>
    </source>
</reference>
<organism evidence="2 3">
    <name type="scientific">Halobellus limi</name>
    <dbReference type="NCBI Taxonomy" id="699433"/>
    <lineage>
        <taxon>Archaea</taxon>
        <taxon>Methanobacteriati</taxon>
        <taxon>Methanobacteriota</taxon>
        <taxon>Stenosarchaea group</taxon>
        <taxon>Halobacteria</taxon>
        <taxon>Halobacteriales</taxon>
        <taxon>Haloferacaceae</taxon>
        <taxon>Halobellus</taxon>
    </lineage>
</organism>
<proteinExistence type="predicted"/>
<name>A0A1H5ZJ53_9EURY</name>
<accession>A0A1H5ZJ53</accession>
<sequence length="141" mass="15641">MVDYSETAAQIIVEYEGERLVVTDLDLQSEYDMERNYGSGYVVPESVSLKKIEHGGSITLKGNKLSLNEVMFYQPGDNIPEGAQVGTPKPGVLTITHMDGSTTSGYDLFVITRGFQFSEGESAETRYEFIIMRMDGDPEPL</sequence>
<gene>
    <name evidence="1" type="ORF">DV707_10675</name>
    <name evidence="2" type="ORF">SAMN04488133_2010</name>
</gene>
<evidence type="ECO:0000313" key="3">
    <source>
        <dbReference type="Proteomes" id="UP000236740"/>
    </source>
</evidence>
<dbReference type="AlphaFoldDB" id="A0A1H5ZJ53"/>
<protein>
    <submittedName>
        <fullName evidence="2">Uncharacterized protein</fullName>
    </submittedName>
</protein>
<keyword evidence="3" id="KW-1185">Reference proteome</keyword>
<dbReference type="GeneID" id="39858562"/>
<dbReference type="Proteomes" id="UP000296733">
    <property type="component" value="Chromosome"/>
</dbReference>
<reference evidence="1 4" key="2">
    <citation type="journal article" date="2019" name="Nat. Commun.">
        <title>A new type of DNA phosphorothioation-based antiviral system in archaea.</title>
        <authorList>
            <person name="Xiong L."/>
            <person name="Liu S."/>
            <person name="Chen S."/>
            <person name="Xiao Y."/>
            <person name="Zhu B."/>
            <person name="Gao Y."/>
            <person name="Zhang Y."/>
            <person name="Chen B."/>
            <person name="Luo J."/>
            <person name="Deng Z."/>
            <person name="Chen X."/>
            <person name="Wang L."/>
            <person name="Chen S."/>
        </authorList>
    </citation>
    <scope>NUCLEOTIDE SEQUENCE [LARGE SCALE GENOMIC DNA]</scope>
    <source>
        <strain evidence="1 4">CGMCC 1.10331</strain>
    </source>
</reference>
<dbReference type="RefSeq" id="WP_103991713.1">
    <property type="nucleotide sequence ID" value="NZ_CP031311.1"/>
</dbReference>
<dbReference type="Proteomes" id="UP000236740">
    <property type="component" value="Unassembled WGS sequence"/>
</dbReference>
<dbReference type="OrthoDB" id="201568at2157"/>
<dbReference type="EMBL" id="FNVN01000002">
    <property type="protein sequence ID" value="SEG36034.1"/>
    <property type="molecule type" value="Genomic_DNA"/>
</dbReference>
<dbReference type="KEGG" id="hlm:DV707_10675"/>
<evidence type="ECO:0000313" key="1">
    <source>
        <dbReference type="EMBL" id="QCC48085.1"/>
    </source>
</evidence>
<dbReference type="EMBL" id="CP031311">
    <property type="protein sequence ID" value="QCC48085.1"/>
    <property type="molecule type" value="Genomic_DNA"/>
</dbReference>
<evidence type="ECO:0000313" key="4">
    <source>
        <dbReference type="Proteomes" id="UP000296733"/>
    </source>
</evidence>